<dbReference type="PROSITE" id="PS51782">
    <property type="entry name" value="LYSM"/>
    <property type="match status" value="1"/>
</dbReference>
<dbReference type="CDD" id="cd12797">
    <property type="entry name" value="M23_peptidase"/>
    <property type="match status" value="1"/>
</dbReference>
<dbReference type="EMBL" id="JAQOSQ010000036">
    <property type="protein sequence ID" value="MDJ1185469.1"/>
    <property type="molecule type" value="Genomic_DNA"/>
</dbReference>
<dbReference type="SUPFAM" id="SSF51261">
    <property type="entry name" value="Duplicated hybrid motif"/>
    <property type="match status" value="1"/>
</dbReference>
<organism evidence="3 4">
    <name type="scientific">Roseofilum casamattae BLCC-M143</name>
    <dbReference type="NCBI Taxonomy" id="3022442"/>
    <lineage>
        <taxon>Bacteria</taxon>
        <taxon>Bacillati</taxon>
        <taxon>Cyanobacteriota</taxon>
        <taxon>Cyanophyceae</taxon>
        <taxon>Desertifilales</taxon>
        <taxon>Desertifilaceae</taxon>
        <taxon>Roseofilum</taxon>
        <taxon>Roseofilum casamattae</taxon>
    </lineage>
</organism>
<dbReference type="CDD" id="cd00118">
    <property type="entry name" value="LysM"/>
    <property type="match status" value="1"/>
</dbReference>
<dbReference type="RefSeq" id="WP_283760109.1">
    <property type="nucleotide sequence ID" value="NZ_JAQOSQ010000036.1"/>
</dbReference>
<dbReference type="SUPFAM" id="SSF54106">
    <property type="entry name" value="LysM domain"/>
    <property type="match status" value="1"/>
</dbReference>
<dbReference type="Proteomes" id="UP001232992">
    <property type="component" value="Unassembled WGS sequence"/>
</dbReference>
<dbReference type="Pfam" id="PF01476">
    <property type="entry name" value="LysM"/>
    <property type="match status" value="1"/>
</dbReference>
<dbReference type="Pfam" id="PF01551">
    <property type="entry name" value="Peptidase_M23"/>
    <property type="match status" value="1"/>
</dbReference>
<accession>A0ABT7C213</accession>
<feature type="signal peptide" evidence="1">
    <location>
        <begin position="1"/>
        <end position="24"/>
    </location>
</feature>
<dbReference type="InterPro" id="IPR011055">
    <property type="entry name" value="Dup_hybrid_motif"/>
</dbReference>
<keyword evidence="4" id="KW-1185">Reference proteome</keyword>
<dbReference type="Gene3D" id="3.10.350.10">
    <property type="entry name" value="LysM domain"/>
    <property type="match status" value="1"/>
</dbReference>
<name>A0ABT7C213_9CYAN</name>
<dbReference type="InterPro" id="IPR018392">
    <property type="entry name" value="LysM"/>
</dbReference>
<feature type="domain" description="LysM" evidence="2">
    <location>
        <begin position="63"/>
        <end position="107"/>
    </location>
</feature>
<dbReference type="PANTHER" id="PTHR21666">
    <property type="entry name" value="PEPTIDASE-RELATED"/>
    <property type="match status" value="1"/>
</dbReference>
<feature type="chain" id="PRO_5045565351" evidence="1">
    <location>
        <begin position="25"/>
        <end position="311"/>
    </location>
</feature>
<evidence type="ECO:0000259" key="2">
    <source>
        <dbReference type="PROSITE" id="PS51782"/>
    </source>
</evidence>
<keyword evidence="1" id="KW-0732">Signal</keyword>
<evidence type="ECO:0000256" key="1">
    <source>
        <dbReference type="SAM" id="SignalP"/>
    </source>
</evidence>
<gene>
    <name evidence="3" type="ORF">PMH09_19980</name>
</gene>
<dbReference type="PANTHER" id="PTHR21666:SF270">
    <property type="entry name" value="MUREIN HYDROLASE ACTIVATOR ENVC"/>
    <property type="match status" value="1"/>
</dbReference>
<dbReference type="InterPro" id="IPR050570">
    <property type="entry name" value="Cell_wall_metabolism_enzyme"/>
</dbReference>
<protein>
    <submittedName>
        <fullName evidence="3">M23 family metallopeptidase</fullName>
    </submittedName>
</protein>
<dbReference type="Gene3D" id="2.70.70.10">
    <property type="entry name" value="Glucose Permease (Domain IIA)"/>
    <property type="match status" value="1"/>
</dbReference>
<reference evidence="3 4" key="1">
    <citation type="submission" date="2023-01" db="EMBL/GenBank/DDBJ databases">
        <title>Novel diversity within Roseofilum (Cyanobacteria; Desertifilaceae) from marine benthic mats with descriptions of four novel species.</title>
        <authorList>
            <person name="Wang Y."/>
            <person name="Berthold D.E."/>
            <person name="Hu J."/>
            <person name="Lefler F.W."/>
            <person name="Laughinghouse H.D. IV."/>
        </authorList>
    </citation>
    <scope>NUCLEOTIDE SEQUENCE [LARGE SCALE GENOMIC DNA]</scope>
    <source>
        <strain evidence="3 4">BLCC-M143</strain>
    </source>
</reference>
<sequence length="311" mass="33859">MHYSSGLVPSILGLFLLSPMTAAAIAQTLPTLEPLPPLPEQPIPVRPNPDQWCPKEAALDRLTYHTIAPGETLNSIARTHKLLPATLMGLNRALRSGRAPVGTEIVIPPYDGILVRIPPGKTWRDVGESYQIPLDALFEVNGCQQNLELVFVPGVNWSPGRPSAQTRSQLSSYPLPAIAPILKPYGWSLNAQTSRREFSNGVDLRAEMGTEVFAVGNGIVAYAGDRGSYGQLVVINHAGGRQTRYAHLDTIGVSPGQQIQQGQRIGTVGTTGTPRFSVPYLHFEVRYKSDGGWVAEDPGLYMQTLGQTRRY</sequence>
<comment type="caution">
    <text evidence="3">The sequence shown here is derived from an EMBL/GenBank/DDBJ whole genome shotgun (WGS) entry which is preliminary data.</text>
</comment>
<dbReference type="InterPro" id="IPR036779">
    <property type="entry name" value="LysM_dom_sf"/>
</dbReference>
<proteinExistence type="predicted"/>
<dbReference type="SMART" id="SM00257">
    <property type="entry name" value="LysM"/>
    <property type="match status" value="1"/>
</dbReference>
<evidence type="ECO:0000313" key="4">
    <source>
        <dbReference type="Proteomes" id="UP001232992"/>
    </source>
</evidence>
<evidence type="ECO:0000313" key="3">
    <source>
        <dbReference type="EMBL" id="MDJ1185469.1"/>
    </source>
</evidence>
<dbReference type="InterPro" id="IPR016047">
    <property type="entry name" value="M23ase_b-sheet_dom"/>
</dbReference>